<evidence type="ECO:0000256" key="1">
    <source>
        <dbReference type="SAM" id="SignalP"/>
    </source>
</evidence>
<dbReference type="GO" id="GO:0006508">
    <property type="term" value="P:proteolysis"/>
    <property type="evidence" value="ECO:0007669"/>
    <property type="project" value="UniProtKB-KW"/>
</dbReference>
<dbReference type="InterPro" id="IPR009003">
    <property type="entry name" value="Peptidase_S1_PA"/>
</dbReference>
<feature type="chain" id="PRO_5037208035" evidence="1">
    <location>
        <begin position="25"/>
        <end position="330"/>
    </location>
</feature>
<keyword evidence="3" id="KW-0645">Protease</keyword>
<sequence length="330" mass="37755">MRQKIISFLTLCLLALPLAGQVSVISVTDEDKHSRKEDFYHTFEYYILPLKGEDSTAGKCQATRIGRRWFATAAHCVEKACKQGCTIRMDLLEQPVSAFAEVVHTLKKPAVFIHPAYTSSRFVKDDFALIRLDLDRTSLTYYRRPTAKRAYNLAIYPAQFNAFLERNKKAASQWHRIKSPSFPSLVLFDEGNYLLDRKLSVISIFDGKRDIKKNPYPVHYVKKLGFAYTQNFGIRKGMSGSGVMTNTGELVGMISANVTVSSKQGEQEKVSEFFMFPVFNKNISSFMEETMGSDFYKLDWKDCYPSFVHKSRRNYADIISVVEQSNLKSR</sequence>
<evidence type="ECO:0000313" key="3">
    <source>
        <dbReference type="EMBL" id="MBE6421091.1"/>
    </source>
</evidence>
<dbReference type="Gene3D" id="2.40.10.10">
    <property type="entry name" value="Trypsin-like serine proteases"/>
    <property type="match status" value="2"/>
</dbReference>
<dbReference type="GO" id="GO:0004252">
    <property type="term" value="F:serine-type endopeptidase activity"/>
    <property type="evidence" value="ECO:0007669"/>
    <property type="project" value="InterPro"/>
</dbReference>
<accession>A0A928HFX0</accession>
<proteinExistence type="predicted"/>
<dbReference type="EMBL" id="SUVG01000003">
    <property type="protein sequence ID" value="MBE6421091.1"/>
    <property type="molecule type" value="Genomic_DNA"/>
</dbReference>
<name>A0A928HFX0_9BACT</name>
<dbReference type="AlphaFoldDB" id="A0A928HFX0"/>
<comment type="caution">
    <text evidence="3">The sequence shown here is derived from an EMBL/GenBank/DDBJ whole genome shotgun (WGS) entry which is preliminary data.</text>
</comment>
<keyword evidence="1" id="KW-0732">Signal</keyword>
<evidence type="ECO:0000313" key="4">
    <source>
        <dbReference type="Proteomes" id="UP000725649"/>
    </source>
</evidence>
<keyword evidence="3" id="KW-0378">Hydrolase</keyword>
<dbReference type="Proteomes" id="UP000725649">
    <property type="component" value="Unassembled WGS sequence"/>
</dbReference>
<organism evidence="3 4">
    <name type="scientific">Candidatus Avelusimicrobium gallicola</name>
    <dbReference type="NCBI Taxonomy" id="2562704"/>
    <lineage>
        <taxon>Bacteria</taxon>
        <taxon>Pseudomonadati</taxon>
        <taxon>Elusimicrobiota</taxon>
        <taxon>Elusimicrobia</taxon>
        <taxon>Elusimicrobiales</taxon>
        <taxon>Elusimicrobiaceae</taxon>
        <taxon>Candidatus Avelusimicrobium</taxon>
    </lineage>
</organism>
<evidence type="ECO:0000259" key="2">
    <source>
        <dbReference type="Pfam" id="PF00089"/>
    </source>
</evidence>
<dbReference type="InterPro" id="IPR001254">
    <property type="entry name" value="Trypsin_dom"/>
</dbReference>
<gene>
    <name evidence="3" type="ORF">E7027_03015</name>
</gene>
<dbReference type="SUPFAM" id="SSF50494">
    <property type="entry name" value="Trypsin-like serine proteases"/>
    <property type="match status" value="1"/>
</dbReference>
<reference evidence="3" key="1">
    <citation type="submission" date="2019-04" db="EMBL/GenBank/DDBJ databases">
        <title>Evolution of Biomass-Degrading Anaerobic Consortia Revealed by Metagenomics.</title>
        <authorList>
            <person name="Peng X."/>
        </authorList>
    </citation>
    <scope>NUCLEOTIDE SEQUENCE</scope>
    <source>
        <strain evidence="3">SIG66</strain>
    </source>
</reference>
<dbReference type="Pfam" id="PF00089">
    <property type="entry name" value="Trypsin"/>
    <property type="match status" value="1"/>
</dbReference>
<feature type="signal peptide" evidence="1">
    <location>
        <begin position="1"/>
        <end position="24"/>
    </location>
</feature>
<protein>
    <submittedName>
        <fullName evidence="3">Trypsin-like serine protease</fullName>
    </submittedName>
</protein>
<dbReference type="InterPro" id="IPR043504">
    <property type="entry name" value="Peptidase_S1_PA_chymotrypsin"/>
</dbReference>
<feature type="domain" description="Peptidase S1" evidence="2">
    <location>
        <begin position="59"/>
        <end position="135"/>
    </location>
</feature>